<dbReference type="EMBL" id="LXQA010164661">
    <property type="protein sequence ID" value="MCI28277.1"/>
    <property type="molecule type" value="Genomic_DNA"/>
</dbReference>
<dbReference type="PANTHER" id="PTHR33116:SF78">
    <property type="entry name" value="OS12G0587133 PROTEIN"/>
    <property type="match status" value="1"/>
</dbReference>
<sequence>PQAKINKLTSIYGIGSTTSLDKYLGFPILKGRAKISDFHFIIDKMQSRLAFWKNRMLNKPGRLALASSVLTSIPSYYMQIAWLPQIICDSIDQITRNFIWRDFNNKGIHLVGWNKITRPKQYGGLGIRPASEANISLLGKLVWDMV</sequence>
<comment type="caution">
    <text evidence="1">The sequence shown here is derived from an EMBL/GenBank/DDBJ whole genome shotgun (WGS) entry which is preliminary data.</text>
</comment>
<dbReference type="PANTHER" id="PTHR33116">
    <property type="entry name" value="REVERSE TRANSCRIPTASE ZINC-BINDING DOMAIN-CONTAINING PROTEIN-RELATED-RELATED"/>
    <property type="match status" value="1"/>
</dbReference>
<feature type="non-terminal residue" evidence="1">
    <location>
        <position position="1"/>
    </location>
</feature>
<organism evidence="1 2">
    <name type="scientific">Trifolium medium</name>
    <dbReference type="NCBI Taxonomy" id="97028"/>
    <lineage>
        <taxon>Eukaryota</taxon>
        <taxon>Viridiplantae</taxon>
        <taxon>Streptophyta</taxon>
        <taxon>Embryophyta</taxon>
        <taxon>Tracheophyta</taxon>
        <taxon>Spermatophyta</taxon>
        <taxon>Magnoliopsida</taxon>
        <taxon>eudicotyledons</taxon>
        <taxon>Gunneridae</taxon>
        <taxon>Pentapetalae</taxon>
        <taxon>rosids</taxon>
        <taxon>fabids</taxon>
        <taxon>Fabales</taxon>
        <taxon>Fabaceae</taxon>
        <taxon>Papilionoideae</taxon>
        <taxon>50 kb inversion clade</taxon>
        <taxon>NPAAA clade</taxon>
        <taxon>Hologalegina</taxon>
        <taxon>IRL clade</taxon>
        <taxon>Trifolieae</taxon>
        <taxon>Trifolium</taxon>
    </lineage>
</organism>
<dbReference type="Proteomes" id="UP000265520">
    <property type="component" value="Unassembled WGS sequence"/>
</dbReference>
<protein>
    <submittedName>
        <fullName evidence="1">Ribonuclease H</fullName>
    </submittedName>
</protein>
<accession>A0A392QW71</accession>
<dbReference type="AlphaFoldDB" id="A0A392QW71"/>
<name>A0A392QW71_9FABA</name>
<proteinExistence type="predicted"/>
<reference evidence="1 2" key="1">
    <citation type="journal article" date="2018" name="Front. Plant Sci.">
        <title>Red Clover (Trifolium pratense) and Zigzag Clover (T. medium) - A Picture of Genomic Similarities and Differences.</title>
        <authorList>
            <person name="Dluhosova J."/>
            <person name="Istvanek J."/>
            <person name="Nedelnik J."/>
            <person name="Repkova J."/>
        </authorList>
    </citation>
    <scope>NUCLEOTIDE SEQUENCE [LARGE SCALE GENOMIC DNA]</scope>
    <source>
        <strain evidence="2">cv. 10/8</strain>
        <tissue evidence="1">Leaf</tissue>
    </source>
</reference>
<keyword evidence="2" id="KW-1185">Reference proteome</keyword>
<evidence type="ECO:0000313" key="1">
    <source>
        <dbReference type="EMBL" id="MCI28277.1"/>
    </source>
</evidence>
<evidence type="ECO:0000313" key="2">
    <source>
        <dbReference type="Proteomes" id="UP000265520"/>
    </source>
</evidence>